<dbReference type="eggNOG" id="COG0424">
    <property type="taxonomic scope" value="Bacteria"/>
</dbReference>
<dbReference type="KEGG" id="pye:A6J80_05560"/>
<keyword evidence="2 4" id="KW-0378">Hydrolase</keyword>
<comment type="catalytic activity">
    <reaction evidence="4">
        <text>UTP + H2O = UMP + diphosphate + H(+)</text>
        <dbReference type="Rhea" id="RHEA:29395"/>
        <dbReference type="ChEBI" id="CHEBI:15377"/>
        <dbReference type="ChEBI" id="CHEBI:15378"/>
        <dbReference type="ChEBI" id="CHEBI:33019"/>
        <dbReference type="ChEBI" id="CHEBI:46398"/>
        <dbReference type="ChEBI" id="CHEBI:57865"/>
        <dbReference type="EC" id="3.6.1.9"/>
    </reaction>
</comment>
<dbReference type="CDD" id="cd00555">
    <property type="entry name" value="Maf"/>
    <property type="match status" value="1"/>
</dbReference>
<comment type="cofactor">
    <cofactor evidence="1 4">
        <name>a divalent metal cation</name>
        <dbReference type="ChEBI" id="CHEBI:60240"/>
    </cofactor>
</comment>
<dbReference type="EMBL" id="CP020442">
    <property type="protein sequence ID" value="ARC35921.1"/>
    <property type="molecule type" value="Genomic_DNA"/>
</dbReference>
<dbReference type="AlphaFoldDB" id="A0A1V0GQ06"/>
<dbReference type="HAMAP" id="MF_00528">
    <property type="entry name" value="Maf"/>
    <property type="match status" value="1"/>
</dbReference>
<dbReference type="Proteomes" id="UP000191257">
    <property type="component" value="Chromosome"/>
</dbReference>
<reference evidence="5" key="1">
    <citation type="submission" date="2017-12" db="EMBL/GenBank/DDBJ databases">
        <title>FDA dAtabase for Regulatory Grade micrObial Sequences (FDA-ARGOS): Supporting development and validation of Infectious Disease Dx tests.</title>
        <authorList>
            <person name="Campos J."/>
            <person name="Goldberg B."/>
            <person name="Tallon L."/>
            <person name="Sadzewicz L."/>
            <person name="Sengamalay N."/>
            <person name="Ott S."/>
            <person name="Godinez A."/>
            <person name="Nagaraj S."/>
            <person name="Vyas G."/>
            <person name="Aluvathingal J."/>
            <person name="Nadendla S."/>
            <person name="Geyer C."/>
            <person name="Nandy P."/>
            <person name="Hobson J."/>
            <person name="Sichtig H."/>
        </authorList>
    </citation>
    <scope>NUCLEOTIDE SEQUENCE</scope>
    <source>
        <strain evidence="5">FDAARGOS_252</strain>
    </source>
</reference>
<dbReference type="Pfam" id="PF02545">
    <property type="entry name" value="Maf"/>
    <property type="match status" value="1"/>
</dbReference>
<keyword evidence="6" id="KW-1185">Reference proteome</keyword>
<feature type="site" description="Important for substrate specificity" evidence="4">
    <location>
        <position position="89"/>
    </location>
</feature>
<dbReference type="GO" id="GO:0036221">
    <property type="term" value="F:UTP diphosphatase activity"/>
    <property type="evidence" value="ECO:0007669"/>
    <property type="project" value="RHEA"/>
</dbReference>
<comment type="caution">
    <text evidence="4">Lacks conserved residue(s) required for the propagation of feature annotation.</text>
</comment>
<comment type="subcellular location">
    <subcellularLocation>
        <location evidence="4">Cytoplasm</location>
    </subcellularLocation>
</comment>
<evidence type="ECO:0000313" key="5">
    <source>
        <dbReference type="EMBL" id="ARC35921.1"/>
    </source>
</evidence>
<dbReference type="NCBIfam" id="TIGR00172">
    <property type="entry name" value="maf"/>
    <property type="match status" value="1"/>
</dbReference>
<dbReference type="RefSeq" id="WP_080620774.1">
    <property type="nucleotide sequence ID" value="NZ_CAWMZI010000001.1"/>
</dbReference>
<comment type="catalytic activity">
    <reaction evidence="4">
        <text>dTTP + H2O = dTMP + diphosphate + H(+)</text>
        <dbReference type="Rhea" id="RHEA:28534"/>
        <dbReference type="ChEBI" id="CHEBI:15377"/>
        <dbReference type="ChEBI" id="CHEBI:15378"/>
        <dbReference type="ChEBI" id="CHEBI:33019"/>
        <dbReference type="ChEBI" id="CHEBI:37568"/>
        <dbReference type="ChEBI" id="CHEBI:63528"/>
        <dbReference type="EC" id="3.6.1.9"/>
    </reaction>
</comment>
<evidence type="ECO:0000256" key="2">
    <source>
        <dbReference type="ARBA" id="ARBA00022801"/>
    </source>
</evidence>
<comment type="similarity">
    <text evidence="4">Belongs to the Maf family. YhdE subfamily.</text>
</comment>
<dbReference type="GO" id="GO:0005737">
    <property type="term" value="C:cytoplasm"/>
    <property type="evidence" value="ECO:0007669"/>
    <property type="project" value="UniProtKB-SubCell"/>
</dbReference>
<dbReference type="GO" id="GO:0009117">
    <property type="term" value="P:nucleotide metabolic process"/>
    <property type="evidence" value="ECO:0007669"/>
    <property type="project" value="UniProtKB-KW"/>
</dbReference>
<evidence type="ECO:0000256" key="1">
    <source>
        <dbReference type="ARBA" id="ARBA00001968"/>
    </source>
</evidence>
<name>A0A1V0GQ06_9RHOB</name>
<feature type="site" description="Important for substrate specificity" evidence="4">
    <location>
        <position position="31"/>
    </location>
</feature>
<keyword evidence="4" id="KW-0963">Cytoplasm</keyword>
<dbReference type="PANTHER" id="PTHR43213">
    <property type="entry name" value="BIFUNCTIONAL DTTP/UTP PYROPHOSPHATASE/METHYLTRANSFERASE PROTEIN-RELATED"/>
    <property type="match status" value="1"/>
</dbReference>
<dbReference type="EC" id="3.6.1.9" evidence="4"/>
<dbReference type="GO" id="GO:0036218">
    <property type="term" value="F:dTTP diphosphatase activity"/>
    <property type="evidence" value="ECO:0007669"/>
    <property type="project" value="RHEA"/>
</dbReference>
<organism evidence="5 6">
    <name type="scientific">Paracoccus yeei</name>
    <dbReference type="NCBI Taxonomy" id="147645"/>
    <lineage>
        <taxon>Bacteria</taxon>
        <taxon>Pseudomonadati</taxon>
        <taxon>Pseudomonadota</taxon>
        <taxon>Alphaproteobacteria</taxon>
        <taxon>Rhodobacterales</taxon>
        <taxon>Paracoccaceae</taxon>
        <taxon>Paracoccus</taxon>
    </lineage>
</organism>
<protein>
    <recommendedName>
        <fullName evidence="4">dTTP/UTP pyrophosphatase</fullName>
        <shortName evidence="4">dTTPase/UTPase</shortName>
        <ecNumber evidence="4">3.6.1.9</ecNumber>
    </recommendedName>
    <alternativeName>
        <fullName evidence="4">Nucleoside triphosphate pyrophosphatase</fullName>
    </alternativeName>
    <alternativeName>
        <fullName evidence="4">Nucleotide pyrophosphatase</fullName>
        <shortName evidence="4">Nucleotide PPase</shortName>
    </alternativeName>
</protein>
<dbReference type="SUPFAM" id="SSF52972">
    <property type="entry name" value="ITPase-like"/>
    <property type="match status" value="1"/>
</dbReference>
<dbReference type="PANTHER" id="PTHR43213:SF5">
    <property type="entry name" value="BIFUNCTIONAL DTTP_UTP PYROPHOSPHATASE_METHYLTRANSFERASE PROTEIN-RELATED"/>
    <property type="match status" value="1"/>
</dbReference>
<feature type="site" description="Important for substrate specificity" evidence="4">
    <location>
        <position position="171"/>
    </location>
</feature>
<accession>A0A1V0GQ06</accession>
<dbReference type="PIRSF" id="PIRSF006305">
    <property type="entry name" value="Maf"/>
    <property type="match status" value="1"/>
</dbReference>
<keyword evidence="3 4" id="KW-0546">Nucleotide metabolism</keyword>
<feature type="active site" description="Proton acceptor" evidence="4">
    <location>
        <position position="88"/>
    </location>
</feature>
<evidence type="ECO:0000256" key="3">
    <source>
        <dbReference type="ARBA" id="ARBA00023080"/>
    </source>
</evidence>
<dbReference type="InterPro" id="IPR003697">
    <property type="entry name" value="Maf-like"/>
</dbReference>
<evidence type="ECO:0000256" key="4">
    <source>
        <dbReference type="HAMAP-Rule" id="MF_00528"/>
    </source>
</evidence>
<gene>
    <name evidence="5" type="ORF">A6J80_05560</name>
</gene>
<dbReference type="InterPro" id="IPR029001">
    <property type="entry name" value="ITPase-like_fam"/>
</dbReference>
<dbReference type="Gene3D" id="3.90.950.10">
    <property type="match status" value="1"/>
</dbReference>
<evidence type="ECO:0000313" key="6">
    <source>
        <dbReference type="Proteomes" id="UP000191257"/>
    </source>
</evidence>
<comment type="function">
    <text evidence="4">Nucleoside triphosphate pyrophosphatase that hydrolyzes dTTP and UTP. May have a dual role in cell division arrest and in preventing the incorporation of modified nucleotides into cellular nucleic acids.</text>
</comment>
<sequence length="210" mass="22464">MNDLNAPRPDLDASGVFGVRPRLVLGSASPRRLELLGQIGIRPDAVMPADIDETPRRQESARAYTRRMAREKAEALAGRADGVVLCADTSVVAGRCILGKPADAEEARSFLHLLSGRRHRVLTAVALAHAGRLHERLVETTIRLRPLSTPEIEGYVASGEWRGKAGGYGIQGRAGAFVLWMQGSYSAVVGLPLAETAMLLAHAGITENAP</sequence>
<dbReference type="STRING" id="147645.A6J80_05560"/>
<proteinExistence type="inferred from homology"/>